<reference evidence="2" key="1">
    <citation type="submission" date="2016-10" db="EMBL/GenBank/DDBJ databases">
        <authorList>
            <person name="Varghese N."/>
            <person name="Submissions S."/>
        </authorList>
    </citation>
    <scope>NUCLEOTIDE SEQUENCE [LARGE SCALE GENOMIC DNA]</scope>
    <source>
        <strain evidence="2">DSM 25329</strain>
    </source>
</reference>
<dbReference type="InterPro" id="IPR026349">
    <property type="entry name" value="CHP04255"/>
</dbReference>
<dbReference type="AlphaFoldDB" id="A0A1G7WHS7"/>
<proteinExistence type="predicted"/>
<dbReference type="RefSeq" id="WP_090156682.1">
    <property type="nucleotide sequence ID" value="NZ_FNAN01000022.1"/>
</dbReference>
<sequence length="240" mass="27127">MKKIPLSIDPNPVVEATVELKFQSSLPRGAVFGVLYTKFQQKYPISTALPILNIPEDVRASDPSFNFQALYKLSNDKYDLQIGNDVISIHSNKGYVGWNNFSTELDMFFETLTGSGVIQSPVSLVIRYLNFFPDMDIFPDIDVEVRMANSAFVSPNLLIRSEKEVEGLTEVLQITNNATLLSGPNTSFTGSLMDISVFENKVEGLNNFKETVEKLHTREKRIFFNLLKTRFVENLNPVYP</sequence>
<name>A0A1G7WHS7_9BACT</name>
<protein>
    <submittedName>
        <fullName evidence="1">TIGR04255 family protein</fullName>
    </submittedName>
</protein>
<keyword evidence="2" id="KW-1185">Reference proteome</keyword>
<dbReference type="EMBL" id="FNAN01000022">
    <property type="protein sequence ID" value="SDG71424.1"/>
    <property type="molecule type" value="Genomic_DNA"/>
</dbReference>
<gene>
    <name evidence="1" type="ORF">SAMN04487996_12249</name>
</gene>
<evidence type="ECO:0000313" key="2">
    <source>
        <dbReference type="Proteomes" id="UP000198748"/>
    </source>
</evidence>
<dbReference type="OrthoDB" id="1123441at2"/>
<accession>A0A1G7WHS7</accession>
<organism evidence="1 2">
    <name type="scientific">Dyadobacter soli</name>
    <dbReference type="NCBI Taxonomy" id="659014"/>
    <lineage>
        <taxon>Bacteria</taxon>
        <taxon>Pseudomonadati</taxon>
        <taxon>Bacteroidota</taxon>
        <taxon>Cytophagia</taxon>
        <taxon>Cytophagales</taxon>
        <taxon>Spirosomataceae</taxon>
        <taxon>Dyadobacter</taxon>
    </lineage>
</organism>
<dbReference type="NCBIfam" id="TIGR04255">
    <property type="entry name" value="sporadTIGR04255"/>
    <property type="match status" value="1"/>
</dbReference>
<evidence type="ECO:0000313" key="1">
    <source>
        <dbReference type="EMBL" id="SDG71424.1"/>
    </source>
</evidence>
<dbReference type="Proteomes" id="UP000198748">
    <property type="component" value="Unassembled WGS sequence"/>
</dbReference>
<dbReference type="STRING" id="659014.SAMN04487996_12249"/>